<dbReference type="GO" id="GO:0030154">
    <property type="term" value="P:cell differentiation"/>
    <property type="evidence" value="ECO:0000318"/>
    <property type="project" value="GO_Central"/>
</dbReference>
<name>A0A2C9VNW8_MANES</name>
<dbReference type="PANTHER" id="PTHR36313">
    <property type="entry name" value="ROOT MERISTEM GROWTH FACTOR 2"/>
    <property type="match status" value="1"/>
</dbReference>
<feature type="chain" id="PRO_5012316263" evidence="2">
    <location>
        <begin position="23"/>
        <end position="159"/>
    </location>
</feature>
<dbReference type="InterPro" id="IPR038804">
    <property type="entry name" value="RGF3"/>
</dbReference>
<dbReference type="GO" id="GO:0010628">
    <property type="term" value="P:positive regulation of gene expression"/>
    <property type="evidence" value="ECO:0000318"/>
    <property type="project" value="GO_Central"/>
</dbReference>
<reference evidence="3" key="1">
    <citation type="submission" date="2016-02" db="EMBL/GenBank/DDBJ databases">
        <title>WGS assembly of Manihot esculenta.</title>
        <authorList>
            <person name="Bredeson J.V."/>
            <person name="Prochnik S.E."/>
            <person name="Lyons J.B."/>
            <person name="Schmutz J."/>
            <person name="Grimwood J."/>
            <person name="Vrebalov J."/>
            <person name="Bart R.S."/>
            <person name="Amuge T."/>
            <person name="Ferguson M.E."/>
            <person name="Green R."/>
            <person name="Putnam N."/>
            <person name="Stites J."/>
            <person name="Rounsley S."/>
            <person name="Rokhsar D.S."/>
        </authorList>
    </citation>
    <scope>NUCLEOTIDE SEQUENCE [LARGE SCALE GENOMIC DNA]</scope>
    <source>
        <tissue evidence="3">Leaf</tissue>
    </source>
</reference>
<evidence type="ECO:0000256" key="2">
    <source>
        <dbReference type="SAM" id="SignalP"/>
    </source>
</evidence>
<dbReference type="OMA" id="HATMADE"/>
<dbReference type="EMBL" id="CM004392">
    <property type="protein sequence ID" value="OAY47443.1"/>
    <property type="molecule type" value="Genomic_DNA"/>
</dbReference>
<dbReference type="GO" id="GO:0005615">
    <property type="term" value="C:extracellular space"/>
    <property type="evidence" value="ECO:0000318"/>
    <property type="project" value="GO_Central"/>
</dbReference>
<proteinExistence type="predicted"/>
<evidence type="ECO:0000313" key="3">
    <source>
        <dbReference type="EMBL" id="OAY47443.1"/>
    </source>
</evidence>
<gene>
    <name evidence="3" type="ORF">MANES_06G080100</name>
</gene>
<sequence length="159" mass="17684">MAFTRFSSFLLMSILLLHVGNSSTVVVLAHQAKKIPVVAEGGELPVAESTRSLEISDGVPAPMDELISNTRLGGRKMMPMKRVLTKKMKEEPLNKEDSEISGAAHFVGNCKNRAGKGIWVEKRKLMRDRRSKPSKDKRVSFKAFSADYHVPKSHPPKNN</sequence>
<dbReference type="AlphaFoldDB" id="A0A2C9VNW8"/>
<dbReference type="GO" id="GO:0010082">
    <property type="term" value="P:regulation of root meristem growth"/>
    <property type="evidence" value="ECO:0007669"/>
    <property type="project" value="InterPro"/>
</dbReference>
<evidence type="ECO:0000256" key="1">
    <source>
        <dbReference type="SAM" id="MobiDB-lite"/>
    </source>
</evidence>
<dbReference type="PANTHER" id="PTHR36313:SF2">
    <property type="match status" value="1"/>
</dbReference>
<dbReference type="GO" id="GO:0008083">
    <property type="term" value="F:growth factor activity"/>
    <property type="evidence" value="ECO:0000318"/>
    <property type="project" value="GO_Central"/>
</dbReference>
<keyword evidence="2" id="KW-0732">Signal</keyword>
<protein>
    <submittedName>
        <fullName evidence="3">Uncharacterized protein</fullName>
    </submittedName>
</protein>
<accession>A0A2C9VNW8</accession>
<dbReference type="GO" id="GO:0008284">
    <property type="term" value="P:positive regulation of cell population proliferation"/>
    <property type="evidence" value="ECO:0000318"/>
    <property type="project" value="GO_Central"/>
</dbReference>
<organism evidence="3">
    <name type="scientific">Manihot esculenta</name>
    <name type="common">Cassava</name>
    <name type="synonym">Jatropha manihot</name>
    <dbReference type="NCBI Taxonomy" id="3983"/>
    <lineage>
        <taxon>Eukaryota</taxon>
        <taxon>Viridiplantae</taxon>
        <taxon>Streptophyta</taxon>
        <taxon>Embryophyta</taxon>
        <taxon>Tracheophyta</taxon>
        <taxon>Spermatophyta</taxon>
        <taxon>Magnoliopsida</taxon>
        <taxon>eudicotyledons</taxon>
        <taxon>Gunneridae</taxon>
        <taxon>Pentapetalae</taxon>
        <taxon>rosids</taxon>
        <taxon>fabids</taxon>
        <taxon>Malpighiales</taxon>
        <taxon>Euphorbiaceae</taxon>
        <taxon>Crotonoideae</taxon>
        <taxon>Manihoteae</taxon>
        <taxon>Manihot</taxon>
    </lineage>
</organism>
<feature type="region of interest" description="Disordered" evidence="1">
    <location>
        <begin position="125"/>
        <end position="159"/>
    </location>
</feature>
<feature type="signal peptide" evidence="2">
    <location>
        <begin position="1"/>
        <end position="22"/>
    </location>
</feature>